<evidence type="ECO:0000313" key="6">
    <source>
        <dbReference type="Proteomes" id="UP000298488"/>
    </source>
</evidence>
<keyword evidence="3" id="KW-0472">Membrane</keyword>
<dbReference type="Gene3D" id="2.40.100.10">
    <property type="entry name" value="Cyclophilin-like"/>
    <property type="match status" value="1"/>
</dbReference>
<gene>
    <name evidence="5" type="ORF">E3N84_00990</name>
</gene>
<dbReference type="OrthoDB" id="5507614at2"/>
<feature type="region of interest" description="Disordered" evidence="2">
    <location>
        <begin position="68"/>
        <end position="102"/>
    </location>
</feature>
<organism evidence="5 6">
    <name type="scientific">Terrimesophilobacter mesophilus</name>
    <dbReference type="NCBI Taxonomy" id="433647"/>
    <lineage>
        <taxon>Bacteria</taxon>
        <taxon>Bacillati</taxon>
        <taxon>Actinomycetota</taxon>
        <taxon>Actinomycetes</taxon>
        <taxon>Micrococcales</taxon>
        <taxon>Microbacteriaceae</taxon>
        <taxon>Terrimesophilobacter</taxon>
    </lineage>
</organism>
<accession>A0A4R8V6R3</accession>
<sequence length="264" mass="27446">MARSRTAEREAREARERLRRFNARQGVHQEQVRRRRRDNLFAIAGAVLVAALAAVTQVVYFTAGPGVPAPEPSASPSSPVDPSTGQNIGDIPDPSSADGRDWTGTLTLNSTPLDFTLDGKVAPQAVAVFVDEVSSKYFIGKTCHRLTTAPTRLIQCGSLDGTGAGDPTFQYGPIENAPADSVYPAGTIALARAGGAAYSQGHQFFIMLADGTIPNDAAGGYTIFGHVTKGLDALISAIADAGTVGGVPDGRPAVPTSITAVTVQ</sequence>
<keyword evidence="3" id="KW-0812">Transmembrane</keyword>
<dbReference type="PROSITE" id="PS50072">
    <property type="entry name" value="CSA_PPIASE_2"/>
    <property type="match status" value="1"/>
</dbReference>
<evidence type="ECO:0000259" key="4">
    <source>
        <dbReference type="PROSITE" id="PS50072"/>
    </source>
</evidence>
<keyword evidence="5" id="KW-0413">Isomerase</keyword>
<dbReference type="PANTHER" id="PTHR45625">
    <property type="entry name" value="PEPTIDYL-PROLYL CIS-TRANS ISOMERASE-RELATED"/>
    <property type="match status" value="1"/>
</dbReference>
<feature type="compositionally biased region" description="Low complexity" evidence="2">
    <location>
        <begin position="74"/>
        <end position="83"/>
    </location>
</feature>
<comment type="caution">
    <text evidence="5">The sequence shown here is derived from an EMBL/GenBank/DDBJ whole genome shotgun (WGS) entry which is preliminary data.</text>
</comment>
<proteinExistence type="predicted"/>
<evidence type="ECO:0000256" key="2">
    <source>
        <dbReference type="SAM" id="MobiDB-lite"/>
    </source>
</evidence>
<feature type="domain" description="PPIase cyclophilin-type" evidence="4">
    <location>
        <begin position="113"/>
        <end position="263"/>
    </location>
</feature>
<evidence type="ECO:0000313" key="5">
    <source>
        <dbReference type="EMBL" id="TFB78774.1"/>
    </source>
</evidence>
<dbReference type="PANTHER" id="PTHR45625:SF3">
    <property type="entry name" value="PEPTIDYL-PROLYL CIS-TRANS ISOMERASE B-RELATED"/>
    <property type="match status" value="1"/>
</dbReference>
<dbReference type="Pfam" id="PF00160">
    <property type="entry name" value="Pro_isomerase"/>
    <property type="match status" value="1"/>
</dbReference>
<dbReference type="InterPro" id="IPR002130">
    <property type="entry name" value="Cyclophilin-type_PPIase_dom"/>
</dbReference>
<dbReference type="GO" id="GO:0003755">
    <property type="term" value="F:peptidyl-prolyl cis-trans isomerase activity"/>
    <property type="evidence" value="ECO:0007669"/>
    <property type="project" value="InterPro"/>
</dbReference>
<keyword evidence="6" id="KW-1185">Reference proteome</keyword>
<dbReference type="EMBL" id="SOFI01000003">
    <property type="protein sequence ID" value="TFB78774.1"/>
    <property type="molecule type" value="Genomic_DNA"/>
</dbReference>
<reference evidence="5 6" key="1">
    <citation type="submission" date="2019-03" db="EMBL/GenBank/DDBJ databases">
        <title>Genomics of glacier-inhabiting Cryobacterium strains.</title>
        <authorList>
            <person name="Liu Q."/>
            <person name="Xin Y.-H."/>
        </authorList>
    </citation>
    <scope>NUCLEOTIDE SEQUENCE [LARGE SCALE GENOMIC DNA]</scope>
    <source>
        <strain evidence="5 6">CGMCC 1.10440</strain>
    </source>
</reference>
<protein>
    <submittedName>
        <fullName evidence="5">Peptidylprolyl isomerase</fullName>
    </submittedName>
</protein>
<evidence type="ECO:0000256" key="1">
    <source>
        <dbReference type="ARBA" id="ARBA00002388"/>
    </source>
</evidence>
<evidence type="ECO:0000256" key="3">
    <source>
        <dbReference type="SAM" id="Phobius"/>
    </source>
</evidence>
<dbReference type="SUPFAM" id="SSF50891">
    <property type="entry name" value="Cyclophilin-like"/>
    <property type="match status" value="1"/>
</dbReference>
<comment type="function">
    <text evidence="1">PPIases accelerate the folding of proteins. It catalyzes the cis-trans isomerization of proline imidic peptide bonds in oligopeptides.</text>
</comment>
<dbReference type="InterPro" id="IPR044666">
    <property type="entry name" value="Cyclophilin_A-like"/>
</dbReference>
<dbReference type="Proteomes" id="UP000298488">
    <property type="component" value="Unassembled WGS sequence"/>
</dbReference>
<dbReference type="AlphaFoldDB" id="A0A4R8V6R3"/>
<keyword evidence="3" id="KW-1133">Transmembrane helix</keyword>
<dbReference type="InterPro" id="IPR029000">
    <property type="entry name" value="Cyclophilin-like_dom_sf"/>
</dbReference>
<feature type="transmembrane region" description="Helical" evidence="3">
    <location>
        <begin position="40"/>
        <end position="63"/>
    </location>
</feature>
<name>A0A4R8V6R3_9MICO</name>